<reference evidence="5 6" key="1">
    <citation type="submission" date="2019-03" db="EMBL/GenBank/DDBJ databases">
        <authorList>
            <person name="Liu G."/>
        </authorList>
    </citation>
    <scope>NUCLEOTIDE SEQUENCE [LARGE SCALE GENOMIC DNA]</scope>
    <source>
        <strain evidence="5 6">DSM 19099</strain>
    </source>
</reference>
<name>A0A4Y7WSC1_9BACI</name>
<protein>
    <recommendedName>
        <fullName evidence="4">Cobalamin adenosyltransferase-like domain-containing protein</fullName>
    </recommendedName>
</protein>
<comment type="caution">
    <text evidence="5">The sequence shown here is derived from an EMBL/GenBank/DDBJ whole genome shotgun (WGS) entry which is preliminary data.</text>
</comment>
<dbReference type="GO" id="GO:0016740">
    <property type="term" value="F:transferase activity"/>
    <property type="evidence" value="ECO:0007669"/>
    <property type="project" value="UniProtKB-KW"/>
</dbReference>
<dbReference type="Proteomes" id="UP000298210">
    <property type="component" value="Unassembled WGS sequence"/>
</dbReference>
<sequence length="189" mass="21609">MISGGRGGKPVTKKRDMRFLCYPYMREEGSVVDFEIRTDSLAVRIGQAAGLVDSYPREKALLLQLTEYAYHLNGSVRGEQAIGQEALQWLSDVYDQYEVEVREDIQQFLLPQGSYAASALHIARSEAKKSVRALHFVRLERDVPKILMDYIHLLANVLFLLAVYINKQEGVNEIPFKSQSYPKKRGRKE</sequence>
<feature type="domain" description="Cobalamin adenosyltransferase-like" evidence="4">
    <location>
        <begin position="64"/>
        <end position="164"/>
    </location>
</feature>
<dbReference type="Gene3D" id="1.20.1200.10">
    <property type="entry name" value="Cobalamin adenosyltransferase-like"/>
    <property type="match status" value="1"/>
</dbReference>
<organism evidence="5 6">
    <name type="scientific">Shouchella lehensis</name>
    <dbReference type="NCBI Taxonomy" id="300825"/>
    <lineage>
        <taxon>Bacteria</taxon>
        <taxon>Bacillati</taxon>
        <taxon>Bacillota</taxon>
        <taxon>Bacilli</taxon>
        <taxon>Bacillales</taxon>
        <taxon>Bacillaceae</taxon>
        <taxon>Shouchella</taxon>
    </lineage>
</organism>
<gene>
    <name evidence="5" type="ORF">E2L03_05035</name>
</gene>
<keyword evidence="3" id="KW-0067">ATP-binding</keyword>
<keyword evidence="1" id="KW-0808">Transferase</keyword>
<dbReference type="InterPro" id="IPR016030">
    <property type="entry name" value="CblAdoTrfase-like"/>
</dbReference>
<dbReference type="EMBL" id="SNUX01000001">
    <property type="protein sequence ID" value="TES51287.1"/>
    <property type="molecule type" value="Genomic_DNA"/>
</dbReference>
<evidence type="ECO:0000313" key="6">
    <source>
        <dbReference type="Proteomes" id="UP000298210"/>
    </source>
</evidence>
<evidence type="ECO:0000256" key="2">
    <source>
        <dbReference type="ARBA" id="ARBA00022741"/>
    </source>
</evidence>
<dbReference type="GO" id="GO:0005524">
    <property type="term" value="F:ATP binding"/>
    <property type="evidence" value="ECO:0007669"/>
    <property type="project" value="UniProtKB-KW"/>
</dbReference>
<dbReference type="InterPro" id="IPR036451">
    <property type="entry name" value="CblAdoTrfase-like_sf"/>
</dbReference>
<dbReference type="SUPFAM" id="SSF89028">
    <property type="entry name" value="Cobalamin adenosyltransferase-like"/>
    <property type="match status" value="1"/>
</dbReference>
<proteinExistence type="predicted"/>
<accession>A0A4Y7WSC1</accession>
<evidence type="ECO:0000313" key="5">
    <source>
        <dbReference type="EMBL" id="TES51287.1"/>
    </source>
</evidence>
<evidence type="ECO:0000256" key="1">
    <source>
        <dbReference type="ARBA" id="ARBA00022679"/>
    </source>
</evidence>
<keyword evidence="2" id="KW-0547">Nucleotide-binding</keyword>
<evidence type="ECO:0000256" key="3">
    <source>
        <dbReference type="ARBA" id="ARBA00022840"/>
    </source>
</evidence>
<dbReference type="Pfam" id="PF01923">
    <property type="entry name" value="Cob_adeno_trans"/>
    <property type="match status" value="1"/>
</dbReference>
<evidence type="ECO:0000259" key="4">
    <source>
        <dbReference type="Pfam" id="PF01923"/>
    </source>
</evidence>
<dbReference type="AlphaFoldDB" id="A0A4Y7WSC1"/>